<name>A0A511QUV0_9VIBR</name>
<keyword evidence="3" id="KW-1185">Reference proteome</keyword>
<dbReference type="Proteomes" id="UP000321113">
    <property type="component" value="Unassembled WGS sequence"/>
</dbReference>
<evidence type="ECO:0000313" key="2">
    <source>
        <dbReference type="EMBL" id="GEM81144.1"/>
    </source>
</evidence>
<feature type="compositionally biased region" description="Basic and acidic residues" evidence="1">
    <location>
        <begin position="33"/>
        <end position="52"/>
    </location>
</feature>
<dbReference type="AlphaFoldDB" id="A0A511QUV0"/>
<gene>
    <name evidence="2" type="ORF">VSU01S_33890</name>
</gene>
<feature type="compositionally biased region" description="Basic and acidic residues" evidence="1">
    <location>
        <begin position="1"/>
        <end position="17"/>
    </location>
</feature>
<reference evidence="2 3" key="1">
    <citation type="submission" date="2019-07" db="EMBL/GenBank/DDBJ databases">
        <title>Whole genome shotgun sequence of Vibrio superstes NBRC 103154.</title>
        <authorList>
            <person name="Hosoyama A."/>
            <person name="Uohara A."/>
            <person name="Ohji S."/>
            <person name="Ichikawa N."/>
        </authorList>
    </citation>
    <scope>NUCLEOTIDE SEQUENCE [LARGE SCALE GENOMIC DNA]</scope>
    <source>
        <strain evidence="2 3">NBRC 103154</strain>
    </source>
</reference>
<evidence type="ECO:0000256" key="1">
    <source>
        <dbReference type="SAM" id="MobiDB-lite"/>
    </source>
</evidence>
<protein>
    <submittedName>
        <fullName evidence="2">Uncharacterized protein</fullName>
    </submittedName>
</protein>
<proteinExistence type="predicted"/>
<dbReference type="EMBL" id="BJXK01000018">
    <property type="protein sequence ID" value="GEM81144.1"/>
    <property type="molecule type" value="Genomic_DNA"/>
</dbReference>
<sequence>MLYQRDRHQSSDQRKYADGNGAESGIEDDQAGIDDKNEITEHNRETKIKYQN</sequence>
<evidence type="ECO:0000313" key="3">
    <source>
        <dbReference type="Proteomes" id="UP000321113"/>
    </source>
</evidence>
<accession>A0A511QUV0</accession>
<feature type="region of interest" description="Disordered" evidence="1">
    <location>
        <begin position="1"/>
        <end position="52"/>
    </location>
</feature>
<comment type="caution">
    <text evidence="2">The sequence shown here is derived from an EMBL/GenBank/DDBJ whole genome shotgun (WGS) entry which is preliminary data.</text>
</comment>
<organism evidence="2 3">
    <name type="scientific">Vibrio superstes NBRC 103154</name>
    <dbReference type="NCBI Taxonomy" id="1219062"/>
    <lineage>
        <taxon>Bacteria</taxon>
        <taxon>Pseudomonadati</taxon>
        <taxon>Pseudomonadota</taxon>
        <taxon>Gammaproteobacteria</taxon>
        <taxon>Vibrionales</taxon>
        <taxon>Vibrionaceae</taxon>
        <taxon>Vibrio</taxon>
    </lineage>
</organism>